<keyword evidence="2" id="KW-1185">Reference proteome</keyword>
<sequence length="194" mass="21851">MTGLLRLSITASTESEELVLEKLLVPPVFLQKLALVGQLSRLPPWLKSLANLTHLYLCCSSLGEDLLSSIQTLPTLAFLELKNACKCRFLHFTAGGFPKLNKMRLLELVALTALRLEKGTLPSIKDLNLVRCGEMRSSLQGIEHLTSLQKLHLEEMPPEFVQRLRNHERAKVQHINTISLVYVNGQNRVVETLF</sequence>
<comment type="caution">
    <text evidence="1">The sequence shown here is derived from an EMBL/GenBank/DDBJ whole genome shotgun (WGS) entry which is preliminary data.</text>
</comment>
<reference evidence="1 2" key="2">
    <citation type="journal article" date="2022" name="Mol. Ecol. Resour.">
        <title>The genomes of chicory, endive, great burdock and yacon provide insights into Asteraceae paleo-polyploidization history and plant inulin production.</title>
        <authorList>
            <person name="Fan W."/>
            <person name="Wang S."/>
            <person name="Wang H."/>
            <person name="Wang A."/>
            <person name="Jiang F."/>
            <person name="Liu H."/>
            <person name="Zhao H."/>
            <person name="Xu D."/>
            <person name="Zhang Y."/>
        </authorList>
    </citation>
    <scope>NUCLEOTIDE SEQUENCE [LARGE SCALE GENOMIC DNA]</scope>
    <source>
        <strain evidence="2">cv. Niubang</strain>
    </source>
</reference>
<name>A0ACB8ZXS5_ARCLA</name>
<protein>
    <submittedName>
        <fullName evidence="1">Uncharacterized protein</fullName>
    </submittedName>
</protein>
<organism evidence="1 2">
    <name type="scientific">Arctium lappa</name>
    <name type="common">Greater burdock</name>
    <name type="synonym">Lappa major</name>
    <dbReference type="NCBI Taxonomy" id="4217"/>
    <lineage>
        <taxon>Eukaryota</taxon>
        <taxon>Viridiplantae</taxon>
        <taxon>Streptophyta</taxon>
        <taxon>Embryophyta</taxon>
        <taxon>Tracheophyta</taxon>
        <taxon>Spermatophyta</taxon>
        <taxon>Magnoliopsida</taxon>
        <taxon>eudicotyledons</taxon>
        <taxon>Gunneridae</taxon>
        <taxon>Pentapetalae</taxon>
        <taxon>asterids</taxon>
        <taxon>campanulids</taxon>
        <taxon>Asterales</taxon>
        <taxon>Asteraceae</taxon>
        <taxon>Carduoideae</taxon>
        <taxon>Cardueae</taxon>
        <taxon>Arctiinae</taxon>
        <taxon>Arctium</taxon>
    </lineage>
</organism>
<evidence type="ECO:0000313" key="2">
    <source>
        <dbReference type="Proteomes" id="UP001055879"/>
    </source>
</evidence>
<proteinExistence type="predicted"/>
<accession>A0ACB8ZXS5</accession>
<gene>
    <name evidence="1" type="ORF">L6452_28410</name>
</gene>
<evidence type="ECO:0000313" key="1">
    <source>
        <dbReference type="EMBL" id="KAI3702662.1"/>
    </source>
</evidence>
<reference evidence="2" key="1">
    <citation type="journal article" date="2022" name="Mol. Ecol. Resour.">
        <title>The genomes of chicory, endive, great burdock and yacon provide insights into Asteraceae palaeo-polyploidization history and plant inulin production.</title>
        <authorList>
            <person name="Fan W."/>
            <person name="Wang S."/>
            <person name="Wang H."/>
            <person name="Wang A."/>
            <person name="Jiang F."/>
            <person name="Liu H."/>
            <person name="Zhao H."/>
            <person name="Xu D."/>
            <person name="Zhang Y."/>
        </authorList>
    </citation>
    <scope>NUCLEOTIDE SEQUENCE [LARGE SCALE GENOMIC DNA]</scope>
    <source>
        <strain evidence="2">cv. Niubang</strain>
    </source>
</reference>
<dbReference type="Proteomes" id="UP001055879">
    <property type="component" value="Linkage Group LG09"/>
</dbReference>
<dbReference type="EMBL" id="CM042055">
    <property type="protein sequence ID" value="KAI3702662.1"/>
    <property type="molecule type" value="Genomic_DNA"/>
</dbReference>